<evidence type="ECO:0000259" key="2">
    <source>
        <dbReference type="PROSITE" id="PS50106"/>
    </source>
</evidence>
<feature type="region of interest" description="Disordered" evidence="1">
    <location>
        <begin position="335"/>
        <end position="412"/>
    </location>
</feature>
<sequence length="646" mass="70627">MDDSQSQSRQHNGAVSVNEKRECEKPSEILLRHENNQSLFVSARLPRQQQCEDGARMKRRCVPLRGDHNLLTPDTHTLSGVRLPPVIQVRLEDVASHSGHLSDLSSSRSAVGLTRRRPVASPTRRLRFEDETETEAESRYLERQRQRRWVGQRGTGILVSKPDPSLYISSRVEAGLQGAEHDVDRQQTGRTPAGGVGMAGQCDSCGTFLGGRVNLNLPDGRGRSLYRPQVNLRTESIRETYIGSVTPGETRPPIGGGVAVRVSNNQVKRSIDQVELNGNQVTPITDLPINPYAPDQLTTPTFRCPSPSSPPLVSSAMMSQSFRLNGTKAGQALNQDQEEQGGPAQAKPHKELQPGAELRARNPCVEEAGGVELRMKNSSSSSSSSSGTSTDSTADSRAPPISESSSDGQVKDPIKAELQSDNTSLPEHFSSRDESSRLSLRRLFSTVRLSRTRTGSLDRLSNRPRPCASDPVPSSLLKKCPSVPSLNEGSPFLQLRKLSSVQSFGSEQKKKKDRSADYRPAADRFLQRCLSVEDVGSPCSLRSVGRVLEAGSDGTFLLELSRPTTRTYGFVISRGRGRPDSGVYVEDMVDSNTEKLYAGLLSVGDEILEVNGEKVACLSLNQVTHLLTQNISATVRVLRHLRTVPR</sequence>
<dbReference type="GO" id="GO:0060341">
    <property type="term" value="P:regulation of cellular localization"/>
    <property type="evidence" value="ECO:0007669"/>
    <property type="project" value="TreeGrafter"/>
</dbReference>
<dbReference type="GO" id="GO:0007098">
    <property type="term" value="P:centrosome cycle"/>
    <property type="evidence" value="ECO:0007669"/>
    <property type="project" value="TreeGrafter"/>
</dbReference>
<dbReference type="KEGG" id="sdu:111236203"/>
<keyword evidence="4" id="KW-1185">Reference proteome</keyword>
<dbReference type="Pfam" id="PF00595">
    <property type="entry name" value="PDZ"/>
    <property type="match status" value="1"/>
</dbReference>
<feature type="region of interest" description="Disordered" evidence="1">
    <location>
        <begin position="287"/>
        <end position="314"/>
    </location>
</feature>
<dbReference type="Ensembl" id="ENSSDUT00000021290.1">
    <property type="protein sequence ID" value="ENSSDUP00000020912.1"/>
    <property type="gene ID" value="ENSSDUG00000015206.1"/>
</dbReference>
<dbReference type="SMART" id="SM00228">
    <property type="entry name" value="PDZ"/>
    <property type="match status" value="1"/>
</dbReference>
<feature type="compositionally biased region" description="Polar residues" evidence="1">
    <location>
        <begin position="1"/>
        <end position="15"/>
    </location>
</feature>
<dbReference type="Proteomes" id="UP000261420">
    <property type="component" value="Unplaced"/>
</dbReference>
<accession>A0A3B4URC6</accession>
<dbReference type="InterPro" id="IPR051741">
    <property type="entry name" value="PAR6_homolog"/>
</dbReference>
<dbReference type="GO" id="GO:0005634">
    <property type="term" value="C:nucleus"/>
    <property type="evidence" value="ECO:0007669"/>
    <property type="project" value="TreeGrafter"/>
</dbReference>
<feature type="region of interest" description="Disordered" evidence="1">
    <location>
        <begin position="451"/>
        <end position="476"/>
    </location>
</feature>
<evidence type="ECO:0000313" key="4">
    <source>
        <dbReference type="Proteomes" id="UP000261420"/>
    </source>
</evidence>
<dbReference type="RefSeq" id="XP_022620591.1">
    <property type="nucleotide sequence ID" value="XM_022764870.1"/>
</dbReference>
<dbReference type="InterPro" id="IPR032756">
    <property type="entry name" value="DUF4685"/>
</dbReference>
<dbReference type="GeneTree" id="ENSGT00390000013003"/>
<organism evidence="3 4">
    <name type="scientific">Seriola dumerili</name>
    <name type="common">Greater amberjack</name>
    <name type="synonym">Caranx dumerili</name>
    <dbReference type="NCBI Taxonomy" id="41447"/>
    <lineage>
        <taxon>Eukaryota</taxon>
        <taxon>Metazoa</taxon>
        <taxon>Chordata</taxon>
        <taxon>Craniata</taxon>
        <taxon>Vertebrata</taxon>
        <taxon>Euteleostomi</taxon>
        <taxon>Actinopterygii</taxon>
        <taxon>Neopterygii</taxon>
        <taxon>Teleostei</taxon>
        <taxon>Neoteleostei</taxon>
        <taxon>Acanthomorphata</taxon>
        <taxon>Carangaria</taxon>
        <taxon>Carangiformes</taxon>
        <taxon>Carangidae</taxon>
        <taxon>Seriola</taxon>
    </lineage>
</organism>
<dbReference type="STRING" id="41447.ENSSDUP00000020895"/>
<dbReference type="GeneID" id="111236203"/>
<dbReference type="OMA" id="SEPNNGH"/>
<proteinExistence type="predicted"/>
<dbReference type="Gene3D" id="2.30.42.10">
    <property type="match status" value="1"/>
</dbReference>
<dbReference type="Ensembl" id="ENSSDUT00000021273.1">
    <property type="protein sequence ID" value="ENSSDUP00000020895.1"/>
    <property type="gene ID" value="ENSSDUG00000015206.1"/>
</dbReference>
<evidence type="ECO:0000256" key="1">
    <source>
        <dbReference type="SAM" id="MobiDB-lite"/>
    </source>
</evidence>
<reference evidence="3" key="1">
    <citation type="submission" date="2025-05" db="UniProtKB">
        <authorList>
            <consortium name="Ensembl"/>
        </authorList>
    </citation>
    <scope>IDENTIFICATION</scope>
</reference>
<dbReference type="AlphaFoldDB" id="A0A3B4URC6"/>
<dbReference type="InterPro" id="IPR001478">
    <property type="entry name" value="PDZ"/>
</dbReference>
<protein>
    <submittedName>
        <fullName evidence="3">Uncharacterized LOC111236203</fullName>
    </submittedName>
</protein>
<name>A0A3B4URC6_SERDU</name>
<dbReference type="SUPFAM" id="SSF50156">
    <property type="entry name" value="PDZ domain-like"/>
    <property type="match status" value="1"/>
</dbReference>
<dbReference type="Pfam" id="PF15737">
    <property type="entry name" value="DUF4685"/>
    <property type="match status" value="1"/>
</dbReference>
<feature type="compositionally biased region" description="Low complexity" evidence="1">
    <location>
        <begin position="378"/>
        <end position="396"/>
    </location>
</feature>
<dbReference type="PANTHER" id="PTHR14102:SF12">
    <property type="entry name" value="CDNA SEQUENCE BC034090"/>
    <property type="match status" value="1"/>
</dbReference>
<dbReference type="GO" id="GO:0007163">
    <property type="term" value="P:establishment or maintenance of cell polarity"/>
    <property type="evidence" value="ECO:0007669"/>
    <property type="project" value="TreeGrafter"/>
</dbReference>
<dbReference type="InterPro" id="IPR036034">
    <property type="entry name" value="PDZ_sf"/>
</dbReference>
<dbReference type="PANTHER" id="PTHR14102">
    <property type="entry name" value="PAR-6-RELATED"/>
    <property type="match status" value="1"/>
</dbReference>
<dbReference type="CTD" id="57710"/>
<dbReference type="PROSITE" id="PS50106">
    <property type="entry name" value="PDZ"/>
    <property type="match status" value="1"/>
</dbReference>
<dbReference type="GO" id="GO:0016324">
    <property type="term" value="C:apical plasma membrane"/>
    <property type="evidence" value="ECO:0007669"/>
    <property type="project" value="TreeGrafter"/>
</dbReference>
<dbReference type="GO" id="GO:0005938">
    <property type="term" value="C:cell cortex"/>
    <property type="evidence" value="ECO:0007669"/>
    <property type="project" value="TreeGrafter"/>
</dbReference>
<feature type="domain" description="PDZ" evidence="2">
    <location>
        <begin position="557"/>
        <end position="627"/>
    </location>
</feature>
<evidence type="ECO:0000313" key="3">
    <source>
        <dbReference type="Ensembl" id="ENSSDUP00000020912.1"/>
    </source>
</evidence>
<feature type="region of interest" description="Disordered" evidence="1">
    <location>
        <begin position="1"/>
        <end position="25"/>
    </location>
</feature>